<sequence>MVRNGDITKSQRHIALQNILAPSRFMVGLEINVWVQYSTTYTGHIDIIMFDPVNKKLYIVDYKPANFHNDYGPDSFMNAVPQVSGYGLNVMAQMGLSTAVLTQMGITLECVIFNSQAAWTFGPTALLGPIDTLMQGMTLTPPWVSPWGEFTQGISLGWF</sequence>
<proteinExistence type="predicted"/>
<evidence type="ECO:0008006" key="2">
    <source>
        <dbReference type="Google" id="ProtNLM"/>
    </source>
</evidence>
<dbReference type="EMBL" id="LAZR01009493">
    <property type="protein sequence ID" value="KKM72319.1"/>
    <property type="molecule type" value="Genomic_DNA"/>
</dbReference>
<organism evidence="1">
    <name type="scientific">marine sediment metagenome</name>
    <dbReference type="NCBI Taxonomy" id="412755"/>
    <lineage>
        <taxon>unclassified sequences</taxon>
        <taxon>metagenomes</taxon>
        <taxon>ecological metagenomes</taxon>
    </lineage>
</organism>
<evidence type="ECO:0000313" key="1">
    <source>
        <dbReference type="EMBL" id="KKM72319.1"/>
    </source>
</evidence>
<gene>
    <name evidence="1" type="ORF">LCGC14_1421720</name>
</gene>
<reference evidence="1" key="1">
    <citation type="journal article" date="2015" name="Nature">
        <title>Complex archaea that bridge the gap between prokaryotes and eukaryotes.</title>
        <authorList>
            <person name="Spang A."/>
            <person name="Saw J.H."/>
            <person name="Jorgensen S.L."/>
            <person name="Zaremba-Niedzwiedzka K."/>
            <person name="Martijn J."/>
            <person name="Lind A.E."/>
            <person name="van Eijk R."/>
            <person name="Schleper C."/>
            <person name="Guy L."/>
            <person name="Ettema T.J."/>
        </authorList>
    </citation>
    <scope>NUCLEOTIDE SEQUENCE</scope>
</reference>
<protein>
    <recommendedName>
        <fullName evidence="2">PD-(D/E)XK endonuclease-like domain-containing protein</fullName>
    </recommendedName>
</protein>
<comment type="caution">
    <text evidence="1">The sequence shown here is derived from an EMBL/GenBank/DDBJ whole genome shotgun (WGS) entry which is preliminary data.</text>
</comment>
<accession>A0A0F9JR15</accession>
<dbReference type="AlphaFoldDB" id="A0A0F9JR15"/>
<name>A0A0F9JR15_9ZZZZ</name>